<reference evidence="1" key="1">
    <citation type="journal article" date="2020" name="Ecol. Evol.">
        <title>Genome structure and content of the rice root-knot nematode (Meloidogyne graminicola).</title>
        <authorList>
            <person name="Phan N.T."/>
            <person name="Danchin E.G.J."/>
            <person name="Klopp C."/>
            <person name="Perfus-Barbeoch L."/>
            <person name="Kozlowski D.K."/>
            <person name="Koutsovoulos G.D."/>
            <person name="Lopez-Roques C."/>
            <person name="Bouchez O."/>
            <person name="Zahm M."/>
            <person name="Besnard G."/>
            <person name="Bellafiore S."/>
        </authorList>
    </citation>
    <scope>NUCLEOTIDE SEQUENCE</scope>
    <source>
        <strain evidence="1">VN-18</strain>
    </source>
</reference>
<protein>
    <submittedName>
        <fullName evidence="1">Uncharacterized protein</fullName>
    </submittedName>
</protein>
<accession>A0A8S9ZIG1</accession>
<name>A0A8S9ZIG1_9BILA</name>
<dbReference type="Proteomes" id="UP000605970">
    <property type="component" value="Unassembled WGS sequence"/>
</dbReference>
<comment type="caution">
    <text evidence="1">The sequence shown here is derived from an EMBL/GenBank/DDBJ whole genome shotgun (WGS) entry which is preliminary data.</text>
</comment>
<keyword evidence="2" id="KW-1185">Reference proteome</keyword>
<dbReference type="AlphaFoldDB" id="A0A8S9ZIG1"/>
<organism evidence="1 2">
    <name type="scientific">Meloidogyne graminicola</name>
    <dbReference type="NCBI Taxonomy" id="189291"/>
    <lineage>
        <taxon>Eukaryota</taxon>
        <taxon>Metazoa</taxon>
        <taxon>Ecdysozoa</taxon>
        <taxon>Nematoda</taxon>
        <taxon>Chromadorea</taxon>
        <taxon>Rhabditida</taxon>
        <taxon>Tylenchina</taxon>
        <taxon>Tylenchomorpha</taxon>
        <taxon>Tylenchoidea</taxon>
        <taxon>Meloidogynidae</taxon>
        <taxon>Meloidogyninae</taxon>
        <taxon>Meloidogyne</taxon>
    </lineage>
</organism>
<evidence type="ECO:0000313" key="2">
    <source>
        <dbReference type="Proteomes" id="UP000605970"/>
    </source>
</evidence>
<dbReference type="EMBL" id="JABEBT010000084">
    <property type="protein sequence ID" value="KAF7633124.1"/>
    <property type="molecule type" value="Genomic_DNA"/>
</dbReference>
<sequence>MRKRLQIVIINFYNLHQTTSHHLSKIRRKNNLFSFLFLYQHQNKRDSEIPIRVKQISRNKVFN</sequence>
<gene>
    <name evidence="1" type="ORF">Mgra_00007486</name>
</gene>
<evidence type="ECO:0000313" key="1">
    <source>
        <dbReference type="EMBL" id="KAF7633124.1"/>
    </source>
</evidence>
<proteinExistence type="predicted"/>